<sequence length="49" mass="5619">MKICHVDEADLGRHAVRQPAETCRLNLIEMVRVMRIHIGRIVGSSFDLM</sequence>
<proteinExistence type="predicted"/>
<dbReference type="EMBL" id="CADCUS010000345">
    <property type="protein sequence ID" value="CAA9416450.1"/>
    <property type="molecule type" value="Genomic_DNA"/>
</dbReference>
<evidence type="ECO:0000313" key="1">
    <source>
        <dbReference type="EMBL" id="CAA9416450.1"/>
    </source>
</evidence>
<protein>
    <submittedName>
        <fullName evidence="1">Uncharacterized protein</fullName>
    </submittedName>
</protein>
<dbReference type="AlphaFoldDB" id="A0A6J4PPL6"/>
<accession>A0A6J4PPL6</accession>
<organism evidence="1">
    <name type="scientific">uncultured Pseudonocardia sp</name>
    <dbReference type="NCBI Taxonomy" id="211455"/>
    <lineage>
        <taxon>Bacteria</taxon>
        <taxon>Bacillati</taxon>
        <taxon>Actinomycetota</taxon>
        <taxon>Actinomycetes</taxon>
        <taxon>Pseudonocardiales</taxon>
        <taxon>Pseudonocardiaceae</taxon>
        <taxon>Pseudonocardia</taxon>
        <taxon>environmental samples</taxon>
    </lineage>
</organism>
<name>A0A6J4PPL6_9PSEU</name>
<gene>
    <name evidence="1" type="ORF">AVDCRST_MAG66-2431</name>
</gene>
<reference evidence="1" key="1">
    <citation type="submission" date="2020-02" db="EMBL/GenBank/DDBJ databases">
        <authorList>
            <person name="Meier V. D."/>
        </authorList>
    </citation>
    <scope>NUCLEOTIDE SEQUENCE</scope>
    <source>
        <strain evidence="1">AVDCRST_MAG66</strain>
    </source>
</reference>